<sequence length="627" mass="72528">MSKYNVTSTEKYAEAISDLKHQFKLRFSDFKANETYFNLFSIPFSLPVEDVPENMQIEIIDLQNNKVLKENYFKCNKAQSHFCMGSIKKSIDGTITVVKRHNGHAREPDNTIVVNNFRNVLKHRAATENAILKNIYDEEARRDMVAAALYPWSTAESIMRLARRNSLPRLPANLRALATLFEDGQLQRFGCCDAGFFKGCIQDIENKTSVIFACPQLIRSVLENNIQEVHADATFKVVPANMGYQLLTLHCMIQNYSIPIIYVLMEKKTRNSYECVLRFIKNNLLPTLRPEVIITDYETALRDVLESTFPGARSVGCWFHHNQAVWKKMKKLNYLNYINNNENALKSLRLLMCLPLLPAHSIENGFLLIMAFARNHAVNLDNLFNYYQRYWLRNVGPEIVSVYGLPRRTNNNIESFHNALKMKFSVNHPSLWIFLDHLTHLNKNYHVIVNQLNNNLVPTRHLRIKFLVNSRKIKTASEQLDLGLISIWQFLQRCSYASAVYEQRQRNWDIKNDEDAEEPILDDPQINIPLVMLHEPMDNIPMPVPQEREVAELPLDANNDPQAAENRSLYMVCIEGTLEQNETKYIVLPCGHAWICHNCMIQLSTGHNAVCPICRTDQVSFQRIFFS</sequence>
<dbReference type="SUPFAM" id="SSF57850">
    <property type="entry name" value="RING/U-box"/>
    <property type="match status" value="1"/>
</dbReference>
<reference evidence="5 6" key="1">
    <citation type="submission" date="2023-01" db="EMBL/GenBank/DDBJ databases">
        <authorList>
            <person name="Whitehead M."/>
        </authorList>
    </citation>
    <scope>NUCLEOTIDE SEQUENCE [LARGE SCALE GENOMIC DNA]</scope>
</reference>
<dbReference type="InterPro" id="IPR001841">
    <property type="entry name" value="Znf_RING"/>
</dbReference>
<dbReference type="Gene3D" id="3.30.40.10">
    <property type="entry name" value="Zinc/RING finger domain, C3HC4 (zinc finger)"/>
    <property type="match status" value="1"/>
</dbReference>
<organism evidence="5 6">
    <name type="scientific">Macrosiphum euphorbiae</name>
    <name type="common">potato aphid</name>
    <dbReference type="NCBI Taxonomy" id="13131"/>
    <lineage>
        <taxon>Eukaryota</taxon>
        <taxon>Metazoa</taxon>
        <taxon>Ecdysozoa</taxon>
        <taxon>Arthropoda</taxon>
        <taxon>Hexapoda</taxon>
        <taxon>Insecta</taxon>
        <taxon>Pterygota</taxon>
        <taxon>Neoptera</taxon>
        <taxon>Paraneoptera</taxon>
        <taxon>Hemiptera</taxon>
        <taxon>Sternorrhyncha</taxon>
        <taxon>Aphidomorpha</taxon>
        <taxon>Aphidoidea</taxon>
        <taxon>Aphididae</taxon>
        <taxon>Macrosiphini</taxon>
        <taxon>Macrosiphum</taxon>
    </lineage>
</organism>
<dbReference type="PANTHER" id="PTHR47160:SF5">
    <property type="entry name" value="MULE TRANSPOSASE DOMAIN-CONTAINING PROTEIN"/>
    <property type="match status" value="1"/>
</dbReference>
<dbReference type="GO" id="GO:0008270">
    <property type="term" value="F:zinc ion binding"/>
    <property type="evidence" value="ECO:0007669"/>
    <property type="project" value="UniProtKB-KW"/>
</dbReference>
<keyword evidence="2" id="KW-0862">Zinc</keyword>
<dbReference type="PANTHER" id="PTHR47160">
    <property type="entry name" value="PUTATIVE-RELATED"/>
    <property type="match status" value="1"/>
</dbReference>
<dbReference type="EMBL" id="CARXXK010001107">
    <property type="protein sequence ID" value="CAI6373649.1"/>
    <property type="molecule type" value="Genomic_DNA"/>
</dbReference>
<dbReference type="Pfam" id="PF13920">
    <property type="entry name" value="zf-C3HC4_3"/>
    <property type="match status" value="1"/>
</dbReference>
<proteinExistence type="predicted"/>
<dbReference type="InterPro" id="IPR013083">
    <property type="entry name" value="Znf_RING/FYVE/PHD"/>
</dbReference>
<keyword evidence="6" id="KW-1185">Reference proteome</keyword>
<evidence type="ECO:0000313" key="6">
    <source>
        <dbReference type="Proteomes" id="UP001160148"/>
    </source>
</evidence>
<name>A0AAV0XY99_9HEMI</name>
<gene>
    <name evidence="5" type="ORF">MEUPH1_LOCUS27368</name>
</gene>
<dbReference type="InterPro" id="IPR018289">
    <property type="entry name" value="MULE_transposase_dom"/>
</dbReference>
<evidence type="ECO:0000256" key="3">
    <source>
        <dbReference type="PROSITE-ProRule" id="PRU00175"/>
    </source>
</evidence>
<evidence type="ECO:0000256" key="1">
    <source>
        <dbReference type="ARBA" id="ARBA00022771"/>
    </source>
</evidence>
<dbReference type="Pfam" id="PF10551">
    <property type="entry name" value="MULE"/>
    <property type="match status" value="1"/>
</dbReference>
<accession>A0AAV0XY99</accession>
<protein>
    <recommendedName>
        <fullName evidence="4">RING-type domain-containing protein</fullName>
    </recommendedName>
</protein>
<keyword evidence="1 3" id="KW-0479">Metal-binding</keyword>
<evidence type="ECO:0000313" key="5">
    <source>
        <dbReference type="EMBL" id="CAI6373649.1"/>
    </source>
</evidence>
<feature type="domain" description="RING-type" evidence="4">
    <location>
        <begin position="572"/>
        <end position="615"/>
    </location>
</feature>
<evidence type="ECO:0000259" key="4">
    <source>
        <dbReference type="PROSITE" id="PS50089"/>
    </source>
</evidence>
<keyword evidence="1 3" id="KW-0863">Zinc-finger</keyword>
<dbReference type="PROSITE" id="PS50089">
    <property type="entry name" value="ZF_RING_2"/>
    <property type="match status" value="1"/>
</dbReference>
<dbReference type="AlphaFoldDB" id="A0AAV0XY99"/>
<evidence type="ECO:0000256" key="2">
    <source>
        <dbReference type="ARBA" id="ARBA00022833"/>
    </source>
</evidence>
<dbReference type="Proteomes" id="UP001160148">
    <property type="component" value="Unassembled WGS sequence"/>
</dbReference>
<comment type="caution">
    <text evidence="5">The sequence shown here is derived from an EMBL/GenBank/DDBJ whole genome shotgun (WGS) entry which is preliminary data.</text>
</comment>